<evidence type="ECO:0000313" key="3">
    <source>
        <dbReference type="Proteomes" id="UP000245488"/>
    </source>
</evidence>
<keyword evidence="1" id="KW-1133">Transmembrane helix</keyword>
<reference evidence="2 3" key="1">
    <citation type="submission" date="2017-09" db="EMBL/GenBank/DDBJ databases">
        <title>High-quality draft genome sequence of Butyrivibrio fibrisolvens INBov1, isolated from cow rumen.</title>
        <authorList>
            <person name="Rodriguez Hernaez J."/>
            <person name="Rivarola M."/>
            <person name="Paniego N."/>
            <person name="Cravero S."/>
            <person name="Ceron Cucchi M."/>
            <person name="Martinez M.C."/>
        </authorList>
    </citation>
    <scope>NUCLEOTIDE SEQUENCE [LARGE SCALE GENOMIC DNA]</scope>
    <source>
        <strain evidence="2 3">INBov1</strain>
    </source>
</reference>
<evidence type="ECO:0000256" key="1">
    <source>
        <dbReference type="SAM" id="Phobius"/>
    </source>
</evidence>
<organism evidence="2 3">
    <name type="scientific">Butyrivibrio fibrisolvens</name>
    <dbReference type="NCBI Taxonomy" id="831"/>
    <lineage>
        <taxon>Bacteria</taxon>
        <taxon>Bacillati</taxon>
        <taxon>Bacillota</taxon>
        <taxon>Clostridia</taxon>
        <taxon>Lachnospirales</taxon>
        <taxon>Lachnospiraceae</taxon>
        <taxon>Butyrivibrio</taxon>
    </lineage>
</organism>
<protein>
    <submittedName>
        <fullName evidence="2">Uncharacterized protein</fullName>
    </submittedName>
</protein>
<dbReference type="EMBL" id="NXNG01000001">
    <property type="protein sequence ID" value="PWT27643.1"/>
    <property type="molecule type" value="Genomic_DNA"/>
</dbReference>
<dbReference type="RefSeq" id="WP_110073049.1">
    <property type="nucleotide sequence ID" value="NZ_CM009896.1"/>
</dbReference>
<evidence type="ECO:0000313" key="2">
    <source>
        <dbReference type="EMBL" id="PWT27643.1"/>
    </source>
</evidence>
<proteinExistence type="predicted"/>
<dbReference type="AlphaFoldDB" id="A0A317G4P5"/>
<gene>
    <name evidence="2" type="ORF">CPT75_11330</name>
</gene>
<keyword evidence="3" id="KW-1185">Reference proteome</keyword>
<dbReference type="Proteomes" id="UP000245488">
    <property type="component" value="Chromosome"/>
</dbReference>
<accession>A0A317G4P5</accession>
<keyword evidence="1" id="KW-0472">Membrane</keyword>
<sequence length="166" mass="19701">MKVDKKIIVEVNKKHIIIITVMVCLFLLVSFLLDDQRYWNSLFKFDADDEYTIRAIEAWDHYGCSYFYKEDQEKALENYESIIGNEKMLEYVKKSTAIYGFINLYSDQEIEDAFNAIVYGCNNSEHDSGKYKSVADIPERLFRNCYLQMLFPNQMDKSIKEVLKKY</sequence>
<name>A0A317G4P5_BUTFI</name>
<feature type="transmembrane region" description="Helical" evidence="1">
    <location>
        <begin position="15"/>
        <end position="33"/>
    </location>
</feature>
<comment type="caution">
    <text evidence="2">The sequence shown here is derived from an EMBL/GenBank/DDBJ whole genome shotgun (WGS) entry which is preliminary data.</text>
</comment>
<keyword evidence="1" id="KW-0812">Transmembrane</keyword>